<dbReference type="InterPro" id="IPR007197">
    <property type="entry name" value="rSAM"/>
</dbReference>
<evidence type="ECO:0000256" key="2">
    <source>
        <dbReference type="ARBA" id="ARBA00022691"/>
    </source>
</evidence>
<dbReference type="GO" id="GO:0051536">
    <property type="term" value="F:iron-sulfur cluster binding"/>
    <property type="evidence" value="ECO:0007669"/>
    <property type="project" value="UniProtKB-KW"/>
</dbReference>
<dbReference type="EMBL" id="JACIJR010000007">
    <property type="protein sequence ID" value="MBB5730361.1"/>
    <property type="molecule type" value="Genomic_DNA"/>
</dbReference>
<dbReference type="InterPro" id="IPR058240">
    <property type="entry name" value="rSAM_sf"/>
</dbReference>
<dbReference type="PANTHER" id="PTHR11228">
    <property type="entry name" value="RADICAL SAM DOMAIN PROTEIN"/>
    <property type="match status" value="1"/>
</dbReference>
<evidence type="ECO:0000259" key="7">
    <source>
        <dbReference type="Pfam" id="PF13186"/>
    </source>
</evidence>
<keyword evidence="9" id="KW-1185">Reference proteome</keyword>
<feature type="domain" description="Radical SAM core" evidence="6">
    <location>
        <begin position="215"/>
        <end position="367"/>
    </location>
</feature>
<evidence type="ECO:0000313" key="8">
    <source>
        <dbReference type="EMBL" id="MBB5730361.1"/>
    </source>
</evidence>
<dbReference type="CDD" id="cd21109">
    <property type="entry name" value="SPASM"/>
    <property type="match status" value="1"/>
</dbReference>
<dbReference type="RefSeq" id="WP_184075307.1">
    <property type="nucleotide sequence ID" value="NZ_BMJP01000005.1"/>
</dbReference>
<dbReference type="Pfam" id="PF04055">
    <property type="entry name" value="Radical_SAM"/>
    <property type="match status" value="1"/>
</dbReference>
<dbReference type="InterPro" id="IPR050377">
    <property type="entry name" value="Radical_SAM_PqqE_MftC-like"/>
</dbReference>
<dbReference type="Proteomes" id="UP000546701">
    <property type="component" value="Unassembled WGS sequence"/>
</dbReference>
<name>A0A7W9BUP3_9SPHN</name>
<accession>A0A7W9BUP3</accession>
<dbReference type="GO" id="GO:0003824">
    <property type="term" value="F:catalytic activity"/>
    <property type="evidence" value="ECO:0007669"/>
    <property type="project" value="InterPro"/>
</dbReference>
<dbReference type="InterPro" id="IPR023885">
    <property type="entry name" value="4Fe4S-binding_SPASM_dom"/>
</dbReference>
<comment type="cofactor">
    <cofactor evidence="1">
        <name>[4Fe-4S] cluster</name>
        <dbReference type="ChEBI" id="CHEBI:49883"/>
    </cofactor>
</comment>
<sequence length="498" mass="55670">MEGFIDIFDGGRIYGWAKRGDDGPVTVEILVDENVIETLVASNYREDLELSGRGSGKHAFASNDLSFLFQDDKTHAVDVRLRGSERRLVNGPVFVRDHKSISLKCFAPWTNLSVNYKGGAHVCPCLSLLKQPNLYLGDTNDSTILEIWNAPAVLRYREAFTKADYSATCREDVCPYLLGSQLPERPPTNVVRSIIGEGQLLDYSPEILTHDIDLGCNLECVMCRNKKVTINKLNVKNSTKQIDTLAKAGGLRKIITSGAGEALLFTDFVALLATRTLSDRDIEVHINSNLTTFNDKIWDIIKHNKLSFIASVDGATKETYEKIRKGARWNDVYRGLELIAEKYNGGELKKLIVSFVIMGANKSDIGGIIDICHDLSVPLTFTAQYGISSLEDNIFDCCDLEELDLVYEQFVEAGGFDLPRVHLGSAEILKNRAYRGIDFRLGKARYQTMNWSRYDLAERILRQAVEDVWRGRVECEAGKEAELLTALSDAVARRPARA</sequence>
<comment type="caution">
    <text evidence="8">The sequence shown here is derived from an EMBL/GenBank/DDBJ whole genome shotgun (WGS) entry which is preliminary data.</text>
</comment>
<evidence type="ECO:0000256" key="1">
    <source>
        <dbReference type="ARBA" id="ARBA00001966"/>
    </source>
</evidence>
<protein>
    <submittedName>
        <fullName evidence="8">MoaA/NifB/PqqE/SkfB family radical SAM enzyme</fullName>
    </submittedName>
</protein>
<proteinExistence type="predicted"/>
<evidence type="ECO:0000313" key="9">
    <source>
        <dbReference type="Proteomes" id="UP000546701"/>
    </source>
</evidence>
<dbReference type="Gene3D" id="3.20.20.70">
    <property type="entry name" value="Aldolase class I"/>
    <property type="match status" value="2"/>
</dbReference>
<keyword evidence="3" id="KW-0479">Metal-binding</keyword>
<dbReference type="Pfam" id="PF13186">
    <property type="entry name" value="SPASM"/>
    <property type="match status" value="1"/>
</dbReference>
<dbReference type="InterPro" id="IPR013785">
    <property type="entry name" value="Aldolase_TIM"/>
</dbReference>
<dbReference type="SFLD" id="SFLDS00029">
    <property type="entry name" value="Radical_SAM"/>
    <property type="match status" value="1"/>
</dbReference>
<dbReference type="GO" id="GO:0046872">
    <property type="term" value="F:metal ion binding"/>
    <property type="evidence" value="ECO:0007669"/>
    <property type="project" value="UniProtKB-KW"/>
</dbReference>
<dbReference type="SFLD" id="SFLDG01067">
    <property type="entry name" value="SPASM/twitch_domain_containing"/>
    <property type="match status" value="1"/>
</dbReference>
<dbReference type="CDD" id="cd01335">
    <property type="entry name" value="Radical_SAM"/>
    <property type="match status" value="1"/>
</dbReference>
<evidence type="ECO:0000256" key="3">
    <source>
        <dbReference type="ARBA" id="ARBA00022723"/>
    </source>
</evidence>
<reference evidence="8 9" key="1">
    <citation type="submission" date="2020-08" db="EMBL/GenBank/DDBJ databases">
        <title>Genomic Encyclopedia of Type Strains, Phase IV (KMG-IV): sequencing the most valuable type-strain genomes for metagenomic binning, comparative biology and taxonomic classification.</title>
        <authorList>
            <person name="Goeker M."/>
        </authorList>
    </citation>
    <scope>NUCLEOTIDE SEQUENCE [LARGE SCALE GENOMIC DNA]</scope>
    <source>
        <strain evidence="8 9">DSM 103336</strain>
    </source>
</reference>
<dbReference type="PANTHER" id="PTHR11228:SF34">
    <property type="entry name" value="TUNGSTEN-CONTAINING ALDEHYDE FERREDOXIN OXIDOREDUCTASE COFACTOR MODIFYING PROTEIN"/>
    <property type="match status" value="1"/>
</dbReference>
<keyword evidence="4" id="KW-0408">Iron</keyword>
<keyword evidence="2" id="KW-0949">S-adenosyl-L-methionine</keyword>
<evidence type="ECO:0000256" key="4">
    <source>
        <dbReference type="ARBA" id="ARBA00023004"/>
    </source>
</evidence>
<keyword evidence="5" id="KW-0411">Iron-sulfur</keyword>
<organism evidence="8 9">
    <name type="scientific">Sphingomonas prati</name>
    <dbReference type="NCBI Taxonomy" id="1843237"/>
    <lineage>
        <taxon>Bacteria</taxon>
        <taxon>Pseudomonadati</taxon>
        <taxon>Pseudomonadota</taxon>
        <taxon>Alphaproteobacteria</taxon>
        <taxon>Sphingomonadales</taxon>
        <taxon>Sphingomonadaceae</taxon>
        <taxon>Sphingomonas</taxon>
    </lineage>
</organism>
<gene>
    <name evidence="8" type="ORF">FHS99_002864</name>
</gene>
<feature type="domain" description="4Fe4S-binding SPASM" evidence="7">
    <location>
        <begin position="105"/>
        <end position="170"/>
    </location>
</feature>
<dbReference type="AlphaFoldDB" id="A0A7W9BUP3"/>
<dbReference type="SUPFAM" id="SSF102114">
    <property type="entry name" value="Radical SAM enzymes"/>
    <property type="match status" value="2"/>
</dbReference>
<evidence type="ECO:0000256" key="5">
    <source>
        <dbReference type="ARBA" id="ARBA00023014"/>
    </source>
</evidence>
<evidence type="ECO:0000259" key="6">
    <source>
        <dbReference type="Pfam" id="PF04055"/>
    </source>
</evidence>